<keyword evidence="6" id="KW-0934">Plastid</keyword>
<keyword evidence="10" id="KW-0653">Protein transport</keyword>
<gene>
    <name evidence="18" type="ORF">MUK42_02385</name>
</gene>
<dbReference type="GO" id="GO:0045037">
    <property type="term" value="P:protein import into chloroplast stroma"/>
    <property type="evidence" value="ECO:0007669"/>
    <property type="project" value="TreeGrafter"/>
</dbReference>
<comment type="subcellular location">
    <subcellularLocation>
        <location evidence="15">Plastid</location>
        <location evidence="15">Chloroplast inner membrane</location>
        <topology evidence="15">Single-pass membrane protein</topology>
    </subcellularLocation>
    <subcellularLocation>
        <location evidence="16">Secreted</location>
        <location evidence="16">Extracellular space</location>
        <location evidence="16">Apoplast</location>
    </subcellularLocation>
</comment>
<keyword evidence="5" id="KW-0150">Chloroplast</keyword>
<evidence type="ECO:0000256" key="7">
    <source>
        <dbReference type="ARBA" id="ARBA00022692"/>
    </source>
</evidence>
<evidence type="ECO:0000256" key="8">
    <source>
        <dbReference type="ARBA" id="ARBA00022737"/>
    </source>
</evidence>
<keyword evidence="11" id="KW-0809">Transit peptide</keyword>
<reference evidence="18" key="1">
    <citation type="submission" date="2022-05" db="EMBL/GenBank/DDBJ databases">
        <title>The Musa troglodytarum L. genome provides insights into the mechanism of non-climacteric behaviour and enrichment of carotenoids.</title>
        <authorList>
            <person name="Wang J."/>
        </authorList>
    </citation>
    <scope>NUCLEOTIDE SEQUENCE</scope>
    <source>
        <tissue evidence="18">Leaf</tissue>
    </source>
</reference>
<comment type="similarity">
    <text evidence="1 16">Belongs to the plant dirigent protein family.</text>
</comment>
<dbReference type="GO" id="GO:0009658">
    <property type="term" value="P:chloroplast organization"/>
    <property type="evidence" value="ECO:0007669"/>
    <property type="project" value="TreeGrafter"/>
</dbReference>
<keyword evidence="16" id="KW-0052">Apoplast</keyword>
<dbReference type="GO" id="GO:0048046">
    <property type="term" value="C:apoplast"/>
    <property type="evidence" value="ECO:0007669"/>
    <property type="project" value="UniProtKB-SubCell"/>
</dbReference>
<keyword evidence="18" id="KW-0675">Receptor</keyword>
<keyword evidence="8" id="KW-0677">Repeat</keyword>
<evidence type="ECO:0000256" key="15">
    <source>
        <dbReference type="ARBA" id="ARBA00060470"/>
    </source>
</evidence>
<dbReference type="GO" id="GO:0009699">
    <property type="term" value="P:phenylpropanoid biosynthetic process"/>
    <property type="evidence" value="ECO:0007669"/>
    <property type="project" value="UniProtKB-ARBA"/>
</dbReference>
<organism evidence="18 19">
    <name type="scientific">Musa troglodytarum</name>
    <name type="common">fe'i banana</name>
    <dbReference type="NCBI Taxonomy" id="320322"/>
    <lineage>
        <taxon>Eukaryota</taxon>
        <taxon>Viridiplantae</taxon>
        <taxon>Streptophyta</taxon>
        <taxon>Embryophyta</taxon>
        <taxon>Tracheophyta</taxon>
        <taxon>Spermatophyta</taxon>
        <taxon>Magnoliopsida</taxon>
        <taxon>Liliopsida</taxon>
        <taxon>Zingiberales</taxon>
        <taxon>Musaceae</taxon>
        <taxon>Musa</taxon>
    </lineage>
</organism>
<evidence type="ECO:0000256" key="1">
    <source>
        <dbReference type="ARBA" id="ARBA00010746"/>
    </source>
</evidence>
<keyword evidence="13" id="KW-0472">Membrane</keyword>
<proteinExistence type="inferred from homology"/>
<dbReference type="OrthoDB" id="533763at2759"/>
<dbReference type="GO" id="GO:0000502">
    <property type="term" value="C:proteasome complex"/>
    <property type="evidence" value="ECO:0007669"/>
    <property type="project" value="UniProtKB-KW"/>
</dbReference>
<dbReference type="FunFam" id="1.10.260.100:FF:000008">
    <property type="entry name" value="Protein TIC 40, chloroplastic"/>
    <property type="match status" value="1"/>
</dbReference>
<keyword evidence="7" id="KW-0812">Transmembrane</keyword>
<comment type="function">
    <text evidence="16">Dirigent proteins impart stereoselectivity on the phenoxy radical-coupling reaction, yielding optically active lignans from two molecules of coniferyl alcohol in the biosynthesis of lignans, flavonolignans, and alkaloids and thus plays a central role in plant secondary metabolism.</text>
</comment>
<comment type="function">
    <text evidence="14">Involved in protein precursor import into chloroplasts. Part of the motor complex consisting of a co-chaperone (TIC40) and a chaperone (HSP93) associated with the import channel (TIC110). Causes the release of bound transit peptides from TIC110 and stimulates ATP hydrolysis by HSP93. Involved in reinsertion of proteins from the chloroplast stroma into the inner membrane.</text>
</comment>
<sequence length="534" mass="56691">MDNFALVASKFSVVVAAPASYEILSRRRSAHSSLPSLPARRGRGKFKAQVFASASSSSNSDMTISGAMAPLPVPSSPTSIGSPLFWIGVGVGLSVRFALQQAFKTMMGQAAPQGGQFNNPSFGPGSPFPFPATTSSSPTASTTSPARVSTQQSVTLDVPATKVESTSQSEVGDETQLEDENPKKFAFVDVSPEELIPPNGTVKQDGSASNEQTQSRDSPSLLSVDALEKMMEDPTVQKMVYPDDAKSSISPANARYAIGLTPEEVISKIMANPDVAMAFQNPKVKAAIFDCSQNPLSIAKYQNDKELCFSSLYADFTGKSFGRSSAPRHQKPFISRSVSSPSPHIVVYAFWLSAGRRTLLTMAIFQPNLFLLLPLVSVLAMAPDLATGDNAAHLHFYMHDTLSGSTPSAVRVVRVSNATVLGFGDVVVTDDPLTEGPDLRSAPVGRSQGLYSMVSQGTGDAALLLGLNLVFTEGSRNGSTLAVLGWDAVYLPVRELPVVGGSGVFRLARGYALIKTYSLNTTTGDAILEWDVFV</sequence>
<dbReference type="PANTHER" id="PTHR47296:SF1">
    <property type="entry name" value="PROTEIN TIC 40, CHLOROPLASTIC"/>
    <property type="match status" value="1"/>
</dbReference>
<evidence type="ECO:0000256" key="14">
    <source>
        <dbReference type="ARBA" id="ARBA00056414"/>
    </source>
</evidence>
<keyword evidence="12" id="KW-1133">Transmembrane helix</keyword>
<evidence type="ECO:0000256" key="2">
    <source>
        <dbReference type="ARBA" id="ARBA00011738"/>
    </source>
</evidence>
<dbReference type="Proteomes" id="UP001055439">
    <property type="component" value="Chromosome 10"/>
</dbReference>
<protein>
    <recommendedName>
        <fullName evidence="16">Dirigent protein</fullName>
    </recommendedName>
</protein>
<dbReference type="InterPro" id="IPR004265">
    <property type="entry name" value="Dirigent"/>
</dbReference>
<dbReference type="EMBL" id="CP097503">
    <property type="protein sequence ID" value="URD78144.1"/>
    <property type="molecule type" value="Genomic_DNA"/>
</dbReference>
<keyword evidence="19" id="KW-1185">Reference proteome</keyword>
<dbReference type="AlphaFoldDB" id="A0A9E7EIQ8"/>
<evidence type="ECO:0000256" key="13">
    <source>
        <dbReference type="ARBA" id="ARBA00023136"/>
    </source>
</evidence>
<name>A0A9E7EIQ8_9LILI</name>
<evidence type="ECO:0000256" key="11">
    <source>
        <dbReference type="ARBA" id="ARBA00022946"/>
    </source>
</evidence>
<evidence type="ECO:0000256" key="9">
    <source>
        <dbReference type="ARBA" id="ARBA00022780"/>
    </source>
</evidence>
<evidence type="ECO:0000256" key="6">
    <source>
        <dbReference type="ARBA" id="ARBA00022640"/>
    </source>
</evidence>
<dbReference type="GO" id="GO:0009535">
    <property type="term" value="C:chloroplast thylakoid membrane"/>
    <property type="evidence" value="ECO:0007669"/>
    <property type="project" value="TreeGrafter"/>
</dbReference>
<accession>A0A9E7EIQ8</accession>
<evidence type="ECO:0000256" key="12">
    <source>
        <dbReference type="ARBA" id="ARBA00022989"/>
    </source>
</evidence>
<evidence type="ECO:0000256" key="10">
    <source>
        <dbReference type="ARBA" id="ARBA00022927"/>
    </source>
</evidence>
<evidence type="ECO:0000256" key="17">
    <source>
        <dbReference type="SAM" id="MobiDB-lite"/>
    </source>
</evidence>
<dbReference type="Gene3D" id="2.40.480.10">
    <property type="entry name" value="Allene oxide cyclase-like"/>
    <property type="match status" value="1"/>
</dbReference>
<comment type="subunit">
    <text evidence="2 16">Homodimer.</text>
</comment>
<feature type="region of interest" description="Disordered" evidence="17">
    <location>
        <begin position="114"/>
        <end position="220"/>
    </location>
</feature>
<dbReference type="InterPro" id="IPR044859">
    <property type="entry name" value="Allene_oxi_cyc_Dirigent"/>
</dbReference>
<feature type="compositionally biased region" description="Polar residues" evidence="17">
    <location>
        <begin position="201"/>
        <end position="220"/>
    </location>
</feature>
<feature type="compositionally biased region" description="Low complexity" evidence="17">
    <location>
        <begin position="120"/>
        <end position="146"/>
    </location>
</feature>
<evidence type="ECO:0000313" key="18">
    <source>
        <dbReference type="EMBL" id="URD78144.1"/>
    </source>
</evidence>
<evidence type="ECO:0000256" key="5">
    <source>
        <dbReference type="ARBA" id="ARBA00022528"/>
    </source>
</evidence>
<keyword evidence="4 16" id="KW-0964">Secreted</keyword>
<keyword evidence="18" id="KW-0647">Proteasome</keyword>
<evidence type="ECO:0000313" key="19">
    <source>
        <dbReference type="Proteomes" id="UP001055439"/>
    </source>
</evidence>
<dbReference type="PANTHER" id="PTHR47296">
    <property type="entry name" value="PROTEIN TIC 40, CHLOROPLASTIC"/>
    <property type="match status" value="1"/>
</dbReference>
<dbReference type="Gene3D" id="1.10.260.100">
    <property type="match status" value="1"/>
</dbReference>
<evidence type="ECO:0000256" key="4">
    <source>
        <dbReference type="ARBA" id="ARBA00022525"/>
    </source>
</evidence>
<evidence type="ECO:0000256" key="16">
    <source>
        <dbReference type="RuleBase" id="RU363099"/>
    </source>
</evidence>
<evidence type="ECO:0000256" key="3">
    <source>
        <dbReference type="ARBA" id="ARBA00022448"/>
    </source>
</evidence>
<dbReference type="GO" id="GO:0009706">
    <property type="term" value="C:chloroplast inner membrane"/>
    <property type="evidence" value="ECO:0007669"/>
    <property type="project" value="UniProtKB-SubCell"/>
</dbReference>
<keyword evidence="3" id="KW-0813">Transport</keyword>
<keyword evidence="9" id="KW-1001">Plastid inner membrane</keyword>
<dbReference type="Pfam" id="PF03018">
    <property type="entry name" value="Dirigent"/>
    <property type="match status" value="1"/>
</dbReference>
<feature type="non-terminal residue" evidence="18">
    <location>
        <position position="534"/>
    </location>
</feature>